<evidence type="ECO:0000256" key="15">
    <source>
        <dbReference type="ARBA" id="ARBA00025194"/>
    </source>
</evidence>
<dbReference type="GO" id="GO:0010008">
    <property type="term" value="C:endosome membrane"/>
    <property type="evidence" value="ECO:0007669"/>
    <property type="project" value="UniProtKB-SubCell"/>
</dbReference>
<dbReference type="OrthoDB" id="1716625at2759"/>
<evidence type="ECO:0000256" key="5">
    <source>
        <dbReference type="ARBA" id="ARBA00011159"/>
    </source>
</evidence>
<keyword evidence="7" id="KW-0963">Cytoplasm</keyword>
<organism evidence="20 21">
    <name type="scientific">Coemansia reversa (strain ATCC 12441 / NRRL 1564)</name>
    <dbReference type="NCBI Taxonomy" id="763665"/>
    <lineage>
        <taxon>Eukaryota</taxon>
        <taxon>Fungi</taxon>
        <taxon>Fungi incertae sedis</taxon>
        <taxon>Zoopagomycota</taxon>
        <taxon>Kickxellomycotina</taxon>
        <taxon>Kickxellomycetes</taxon>
        <taxon>Kickxellales</taxon>
        <taxon>Kickxellaceae</taxon>
        <taxon>Coemansia</taxon>
    </lineage>
</organism>
<dbReference type="InterPro" id="IPR002048">
    <property type="entry name" value="EF_hand_dom"/>
</dbReference>
<accession>A0A2G5BLJ9</accession>
<dbReference type="InterPro" id="IPR018247">
    <property type="entry name" value="EF_Hand_1_Ca_BS"/>
</dbReference>
<protein>
    <recommendedName>
        <fullName evidence="16">Endocytosis protein 3</fullName>
    </recommendedName>
</protein>
<sequence>MNSLSVSAEERQQFQQHFFNANPVDGRIPGAAARANLMQSGLATQQLGEIWELADIDKDGMLDFDEYCIALKLVFSVLHRTISSVPPVLPPSLIPQSKYGYFTSNANVSSNSLQQLGSPQATLPGTLAAGTGTLGQQGGGTTLEWYIPGEDRTRYQSLFAQHSRGSPQVRMLDMEDFLVSLGIPRPTITQAWGLVDVRKYQQLNQEQFVYLMHVLSSHTKGARIPATLPPAVKDAIYNSLNLNNGAIGGTDNIGADTSHGYRYERSGNVALADSYLSKLKNSSTFKNEAGSRYASSSKKAEEEKHLRAELKDLDEELQRIQADQEKLENGSHNDSQLRTAIKELEELKAYKIREKQQAESSSTSNDTTTESLQEIKQSIFHLEGHLSFLQSEQRAIEEFITSSKQELMDLQMKQIKLK</sequence>
<dbReference type="GO" id="GO:0005509">
    <property type="term" value="F:calcium ion binding"/>
    <property type="evidence" value="ECO:0007669"/>
    <property type="project" value="InterPro"/>
</dbReference>
<dbReference type="PROSITE" id="PS50031">
    <property type="entry name" value="EH"/>
    <property type="match status" value="2"/>
</dbReference>
<dbReference type="EMBL" id="KZ303486">
    <property type="protein sequence ID" value="PIA19617.1"/>
    <property type="molecule type" value="Genomic_DNA"/>
</dbReference>
<dbReference type="PANTHER" id="PTHR11216:SF74">
    <property type="entry name" value="ACTIN CYTOSKELETON-REGULATORY COMPLEX PROTEIN END3"/>
    <property type="match status" value="1"/>
</dbReference>
<dbReference type="Proteomes" id="UP000242474">
    <property type="component" value="Unassembled WGS sequence"/>
</dbReference>
<dbReference type="Pfam" id="PF12761">
    <property type="entry name" value="End3"/>
    <property type="match status" value="1"/>
</dbReference>
<comment type="similarity">
    <text evidence="4">Belongs to the END3 family.</text>
</comment>
<dbReference type="GO" id="GO:0030479">
    <property type="term" value="C:actin cortical patch"/>
    <property type="evidence" value="ECO:0007669"/>
    <property type="project" value="UniProtKB-SubCell"/>
</dbReference>
<proteinExistence type="inferred from homology"/>
<dbReference type="InterPro" id="IPR011992">
    <property type="entry name" value="EF-hand-dom_pair"/>
</dbReference>
<evidence type="ECO:0000256" key="11">
    <source>
        <dbReference type="ARBA" id="ARBA00022837"/>
    </source>
</evidence>
<comment type="subunit">
    <text evidence="5">Component of the PAN1 actin cytoskeleton-regulatory complex.</text>
</comment>
<dbReference type="CDD" id="cd00052">
    <property type="entry name" value="EH"/>
    <property type="match status" value="1"/>
</dbReference>
<reference evidence="20 21" key="1">
    <citation type="journal article" date="2015" name="Genome Biol. Evol.">
        <title>Phylogenomic analyses indicate that early fungi evolved digesting cell walls of algal ancestors of land plants.</title>
        <authorList>
            <person name="Chang Y."/>
            <person name="Wang S."/>
            <person name="Sekimoto S."/>
            <person name="Aerts A.L."/>
            <person name="Choi C."/>
            <person name="Clum A."/>
            <person name="LaButti K.M."/>
            <person name="Lindquist E.A."/>
            <person name="Yee Ngan C."/>
            <person name="Ohm R.A."/>
            <person name="Salamov A.A."/>
            <person name="Grigoriev I.V."/>
            <person name="Spatafora J.W."/>
            <person name="Berbee M.L."/>
        </authorList>
    </citation>
    <scope>NUCLEOTIDE SEQUENCE [LARGE SCALE GENOMIC DNA]</scope>
    <source>
        <strain evidence="20 21">NRRL 1564</strain>
    </source>
</reference>
<evidence type="ECO:0000256" key="8">
    <source>
        <dbReference type="ARBA" id="ARBA00022583"/>
    </source>
</evidence>
<dbReference type="Pfam" id="PF12763">
    <property type="entry name" value="EH"/>
    <property type="match status" value="1"/>
</dbReference>
<keyword evidence="21" id="KW-1185">Reference proteome</keyword>
<feature type="domain" description="EF-hand" evidence="19">
    <location>
        <begin position="42"/>
        <end position="77"/>
    </location>
</feature>
<evidence type="ECO:0000259" key="19">
    <source>
        <dbReference type="PROSITE" id="PS50222"/>
    </source>
</evidence>
<evidence type="ECO:0000256" key="7">
    <source>
        <dbReference type="ARBA" id="ARBA00022490"/>
    </source>
</evidence>
<evidence type="ECO:0000256" key="3">
    <source>
        <dbReference type="ARBA" id="ARBA00004413"/>
    </source>
</evidence>
<name>A0A2G5BLJ9_COERN</name>
<keyword evidence="11" id="KW-0106">Calcium</keyword>
<feature type="coiled-coil region" evidence="17">
    <location>
        <begin position="296"/>
        <end position="361"/>
    </location>
</feature>
<evidence type="ECO:0000256" key="13">
    <source>
        <dbReference type="ARBA" id="ARBA00023136"/>
    </source>
</evidence>
<dbReference type="SMART" id="SM00054">
    <property type="entry name" value="EFh"/>
    <property type="match status" value="1"/>
</dbReference>
<keyword evidence="9" id="KW-0677">Repeat</keyword>
<dbReference type="PROSITE" id="PS50222">
    <property type="entry name" value="EF_HAND_2"/>
    <property type="match status" value="1"/>
</dbReference>
<dbReference type="STRING" id="763665.A0A2G5BLJ9"/>
<evidence type="ECO:0000256" key="14">
    <source>
        <dbReference type="ARBA" id="ARBA00023212"/>
    </source>
</evidence>
<keyword evidence="8" id="KW-0254">Endocytosis</keyword>
<dbReference type="PROSITE" id="PS00018">
    <property type="entry name" value="EF_HAND_1"/>
    <property type="match status" value="1"/>
</dbReference>
<evidence type="ECO:0000256" key="9">
    <source>
        <dbReference type="ARBA" id="ARBA00022737"/>
    </source>
</evidence>
<dbReference type="Gene3D" id="1.10.238.10">
    <property type="entry name" value="EF-hand"/>
    <property type="match status" value="2"/>
</dbReference>
<dbReference type="AlphaFoldDB" id="A0A2G5BLJ9"/>
<evidence type="ECO:0000313" key="20">
    <source>
        <dbReference type="EMBL" id="PIA19617.1"/>
    </source>
</evidence>
<keyword evidence="10" id="KW-0967">Endosome</keyword>
<evidence type="ECO:0000256" key="4">
    <source>
        <dbReference type="ARBA" id="ARBA00009909"/>
    </source>
</evidence>
<dbReference type="GO" id="GO:0006897">
    <property type="term" value="P:endocytosis"/>
    <property type="evidence" value="ECO:0007669"/>
    <property type="project" value="UniProtKB-KW"/>
</dbReference>
<comment type="function">
    <text evidence="15">Component of the PAN1 actin cytoskeleton-regulatory complex required for the internalization of endosomes during actin-coupled endocytosis. The complex links the site of endocytosis to the cell membrane-associated actin cytoskeleton. Mediates uptake of external molecules and vacuolar degradation of plasma membrane proteins. Plays a role in the proper organization of the cell membrane-associated actin cytoskeleton and promotes its destabilization.</text>
</comment>
<evidence type="ECO:0000256" key="17">
    <source>
        <dbReference type="SAM" id="Coils"/>
    </source>
</evidence>
<dbReference type="InterPro" id="IPR000261">
    <property type="entry name" value="EH_dom"/>
</dbReference>
<dbReference type="GO" id="GO:0007015">
    <property type="term" value="P:actin filament organization"/>
    <property type="evidence" value="ECO:0007669"/>
    <property type="project" value="InterPro"/>
</dbReference>
<dbReference type="InterPro" id="IPR025604">
    <property type="entry name" value="End3"/>
</dbReference>
<keyword evidence="6" id="KW-1003">Cell membrane</keyword>
<dbReference type="PANTHER" id="PTHR11216">
    <property type="entry name" value="EH DOMAIN"/>
    <property type="match status" value="1"/>
</dbReference>
<evidence type="ECO:0000256" key="2">
    <source>
        <dbReference type="ARBA" id="ARBA00004134"/>
    </source>
</evidence>
<evidence type="ECO:0000256" key="6">
    <source>
        <dbReference type="ARBA" id="ARBA00022475"/>
    </source>
</evidence>
<dbReference type="SMART" id="SM00027">
    <property type="entry name" value="EH"/>
    <property type="match status" value="2"/>
</dbReference>
<comment type="subcellular location">
    <subcellularLocation>
        <location evidence="3">Cell membrane</location>
        <topology evidence="3">Peripheral membrane protein</topology>
        <orientation evidence="3">Cytoplasmic side</orientation>
    </subcellularLocation>
    <subcellularLocation>
        <location evidence="2">Cytoplasm</location>
        <location evidence="2">Cytoskeleton</location>
        <location evidence="2">Actin patch</location>
    </subcellularLocation>
    <subcellularLocation>
        <location evidence="1">Endosome membrane</location>
        <topology evidence="1">Peripheral membrane protein</topology>
        <orientation evidence="1">Cytoplasmic side</orientation>
    </subcellularLocation>
</comment>
<keyword evidence="14" id="KW-0206">Cytoskeleton</keyword>
<feature type="domain" description="EH" evidence="18">
    <location>
        <begin position="151"/>
        <end position="239"/>
    </location>
</feature>
<dbReference type="SUPFAM" id="SSF47473">
    <property type="entry name" value="EF-hand"/>
    <property type="match status" value="2"/>
</dbReference>
<gene>
    <name evidence="20" type="ORF">COEREDRAFT_36493</name>
</gene>
<evidence type="ECO:0000259" key="18">
    <source>
        <dbReference type="PROSITE" id="PS50031"/>
    </source>
</evidence>
<evidence type="ECO:0000313" key="21">
    <source>
        <dbReference type="Proteomes" id="UP000242474"/>
    </source>
</evidence>
<evidence type="ECO:0000256" key="12">
    <source>
        <dbReference type="ARBA" id="ARBA00023054"/>
    </source>
</evidence>
<feature type="domain" description="EH" evidence="18">
    <location>
        <begin position="10"/>
        <end position="100"/>
    </location>
</feature>
<dbReference type="GO" id="GO:0016197">
    <property type="term" value="P:endosomal transport"/>
    <property type="evidence" value="ECO:0007669"/>
    <property type="project" value="TreeGrafter"/>
</dbReference>
<keyword evidence="12 17" id="KW-0175">Coiled coil</keyword>
<keyword evidence="13" id="KW-0472">Membrane</keyword>
<evidence type="ECO:0000256" key="16">
    <source>
        <dbReference type="ARBA" id="ARBA00029684"/>
    </source>
</evidence>
<evidence type="ECO:0000256" key="1">
    <source>
        <dbReference type="ARBA" id="ARBA00004125"/>
    </source>
</evidence>
<evidence type="ECO:0000256" key="10">
    <source>
        <dbReference type="ARBA" id="ARBA00022753"/>
    </source>
</evidence>
<dbReference type="GO" id="GO:0005886">
    <property type="term" value="C:plasma membrane"/>
    <property type="evidence" value="ECO:0007669"/>
    <property type="project" value="UniProtKB-SubCell"/>
</dbReference>